<protein>
    <submittedName>
        <fullName evidence="2">Uncharacterized protein</fullName>
    </submittedName>
</protein>
<feature type="compositionally biased region" description="Polar residues" evidence="1">
    <location>
        <begin position="136"/>
        <end position="148"/>
    </location>
</feature>
<feature type="region of interest" description="Disordered" evidence="1">
    <location>
        <begin position="136"/>
        <end position="155"/>
    </location>
</feature>
<dbReference type="Proteomes" id="UP000266841">
    <property type="component" value="Unassembled WGS sequence"/>
</dbReference>
<keyword evidence="3" id="KW-1185">Reference proteome</keyword>
<comment type="caution">
    <text evidence="2">The sequence shown here is derived from an EMBL/GenBank/DDBJ whole genome shotgun (WGS) entry which is preliminary data.</text>
</comment>
<dbReference type="AlphaFoldDB" id="K0S153"/>
<gene>
    <name evidence="2" type="ORF">THAOC_19992</name>
</gene>
<proteinExistence type="predicted"/>
<dbReference type="EMBL" id="AGNL01022398">
    <property type="protein sequence ID" value="EJK59748.1"/>
    <property type="molecule type" value="Genomic_DNA"/>
</dbReference>
<sequence>MGSGKTTWEPVSTSTSSATAVPICSAEIWPILPPGTPQIQQVYGAMDPLLAYALAPMHLPAFYIPRGNGKTTWEPVSTSTSTATPCFRAEILGSEPPGTPQIQQVYGAMNPLLAYTLAPMHLPAFYIPRGNGKTTWEPVSTSTSTATPRPNEDHLVGYEECGTIGERETD</sequence>
<reference evidence="2 3" key="1">
    <citation type="journal article" date="2012" name="Genome Biol.">
        <title>Genome and low-iron response of an oceanic diatom adapted to chronic iron limitation.</title>
        <authorList>
            <person name="Lommer M."/>
            <person name="Specht M."/>
            <person name="Roy A.S."/>
            <person name="Kraemer L."/>
            <person name="Andreson R."/>
            <person name="Gutowska M.A."/>
            <person name="Wolf J."/>
            <person name="Bergner S.V."/>
            <person name="Schilhabel M.B."/>
            <person name="Klostermeier U.C."/>
            <person name="Beiko R.G."/>
            <person name="Rosenstiel P."/>
            <person name="Hippler M."/>
            <person name="Laroche J."/>
        </authorList>
    </citation>
    <scope>NUCLEOTIDE SEQUENCE [LARGE SCALE GENOMIC DNA]</scope>
    <source>
        <strain evidence="2 3">CCMP1005</strain>
    </source>
</reference>
<evidence type="ECO:0000256" key="1">
    <source>
        <dbReference type="SAM" id="MobiDB-lite"/>
    </source>
</evidence>
<evidence type="ECO:0000313" key="2">
    <source>
        <dbReference type="EMBL" id="EJK59748.1"/>
    </source>
</evidence>
<name>K0S153_THAOC</name>
<organism evidence="2 3">
    <name type="scientific">Thalassiosira oceanica</name>
    <name type="common">Marine diatom</name>
    <dbReference type="NCBI Taxonomy" id="159749"/>
    <lineage>
        <taxon>Eukaryota</taxon>
        <taxon>Sar</taxon>
        <taxon>Stramenopiles</taxon>
        <taxon>Ochrophyta</taxon>
        <taxon>Bacillariophyta</taxon>
        <taxon>Coscinodiscophyceae</taxon>
        <taxon>Thalassiosirophycidae</taxon>
        <taxon>Thalassiosirales</taxon>
        <taxon>Thalassiosiraceae</taxon>
        <taxon>Thalassiosira</taxon>
    </lineage>
</organism>
<evidence type="ECO:0000313" key="3">
    <source>
        <dbReference type="Proteomes" id="UP000266841"/>
    </source>
</evidence>
<accession>K0S153</accession>